<reference evidence="1" key="1">
    <citation type="submission" date="2021-02" db="EMBL/GenBank/DDBJ databases">
        <authorList>
            <person name="Bekaert M."/>
        </authorList>
    </citation>
    <scope>NUCLEOTIDE SEQUENCE</scope>
    <source>
        <strain evidence="1">IoA-00</strain>
    </source>
</reference>
<evidence type="ECO:0000313" key="2">
    <source>
        <dbReference type="Proteomes" id="UP000675881"/>
    </source>
</evidence>
<name>A0A7R8CHV8_LEPSM</name>
<proteinExistence type="predicted"/>
<sequence>MRASWSSIMHLFFPFMGIHASLNYSPILGSAGEFIIETVQTTIGQFHKLWSITMQLGAEKLSFCVQGVCGLFLIKLHGKEKSIASNSPLFITLRNLENQNIKLAIQKGYKVFDHY</sequence>
<gene>
    <name evidence="1" type="ORF">LSAA_3911</name>
</gene>
<evidence type="ECO:0000313" key="1">
    <source>
        <dbReference type="EMBL" id="CAF2823939.1"/>
    </source>
</evidence>
<dbReference type="EMBL" id="HG994592">
    <property type="protein sequence ID" value="CAF2823939.1"/>
    <property type="molecule type" value="Genomic_DNA"/>
</dbReference>
<protein>
    <submittedName>
        <fullName evidence="1">(salmon louse) hypothetical protein</fullName>
    </submittedName>
</protein>
<dbReference type="AlphaFoldDB" id="A0A7R8CHV8"/>
<dbReference type="Proteomes" id="UP000675881">
    <property type="component" value="Chromosome 13"/>
</dbReference>
<organism evidence="1 2">
    <name type="scientific">Lepeophtheirus salmonis</name>
    <name type="common">Salmon louse</name>
    <name type="synonym">Caligus salmonis</name>
    <dbReference type="NCBI Taxonomy" id="72036"/>
    <lineage>
        <taxon>Eukaryota</taxon>
        <taxon>Metazoa</taxon>
        <taxon>Ecdysozoa</taxon>
        <taxon>Arthropoda</taxon>
        <taxon>Crustacea</taxon>
        <taxon>Multicrustacea</taxon>
        <taxon>Hexanauplia</taxon>
        <taxon>Copepoda</taxon>
        <taxon>Siphonostomatoida</taxon>
        <taxon>Caligidae</taxon>
        <taxon>Lepeophtheirus</taxon>
    </lineage>
</organism>
<accession>A0A7R8CHV8</accession>
<keyword evidence="2" id="KW-1185">Reference proteome</keyword>